<sequence length="309" mass="36263">MENKVYLYAKKYKLCYFNIFNKCKYGKECQFTHGIKCEKCNKNVFSPLMPIKSQITEHNKLCEYLSNLEDSKNFENLPNSQFQVVECGICYNKIPFTDNIFGLLANCNHIFCYNCIKKWRSTSLNSLAAKSCPLCRKISFYIIPSSIFPKNEEEKNLIISEYRKSRIKIPCKYYKYPEQQFCPFGDECFYGHILPNGERALLGPPHIQLEYRNSQNTNIYYISQSEEWWNSEVLRQIREIIESSSFNDHDIQILLRTLSQIILISEGGRAFREPETVLRIRHNNNVNNNHSNTPEVIVSVESSSYHPSF</sequence>
<dbReference type="InterPro" id="IPR013083">
    <property type="entry name" value="Znf_RING/FYVE/PHD"/>
</dbReference>
<dbReference type="PANTHER" id="PTHR11224">
    <property type="entry name" value="MAKORIN-RELATED"/>
    <property type="match status" value="1"/>
</dbReference>
<keyword evidence="1" id="KW-0808">Transferase</keyword>
<dbReference type="Pfam" id="PF13639">
    <property type="entry name" value="zf-RING_2"/>
    <property type="match status" value="1"/>
</dbReference>
<dbReference type="SMART" id="SM00184">
    <property type="entry name" value="RING"/>
    <property type="match status" value="1"/>
</dbReference>
<gene>
    <name evidence="8" type="ORF">BCR36DRAFT_175329</name>
</gene>
<dbReference type="InterPro" id="IPR045072">
    <property type="entry name" value="MKRN-like"/>
</dbReference>
<evidence type="ECO:0000256" key="1">
    <source>
        <dbReference type="ARBA" id="ARBA00022679"/>
    </source>
</evidence>
<dbReference type="GO" id="GO:0008270">
    <property type="term" value="F:zinc ion binding"/>
    <property type="evidence" value="ECO:0007669"/>
    <property type="project" value="UniProtKB-KW"/>
</dbReference>
<feature type="domain" description="C3H1-type" evidence="7">
    <location>
        <begin position="9"/>
        <end position="36"/>
    </location>
</feature>
<evidence type="ECO:0000313" key="8">
    <source>
        <dbReference type="EMBL" id="ORX55993.1"/>
    </source>
</evidence>
<dbReference type="InterPro" id="IPR001841">
    <property type="entry name" value="Znf_RING"/>
</dbReference>
<evidence type="ECO:0000313" key="9">
    <source>
        <dbReference type="Proteomes" id="UP000193719"/>
    </source>
</evidence>
<evidence type="ECO:0000259" key="6">
    <source>
        <dbReference type="PROSITE" id="PS50089"/>
    </source>
</evidence>
<organism evidence="8 9">
    <name type="scientific">Piromyces finnis</name>
    <dbReference type="NCBI Taxonomy" id="1754191"/>
    <lineage>
        <taxon>Eukaryota</taxon>
        <taxon>Fungi</taxon>
        <taxon>Fungi incertae sedis</taxon>
        <taxon>Chytridiomycota</taxon>
        <taxon>Chytridiomycota incertae sedis</taxon>
        <taxon>Neocallimastigomycetes</taxon>
        <taxon>Neocallimastigales</taxon>
        <taxon>Neocallimastigaceae</taxon>
        <taxon>Piromyces</taxon>
    </lineage>
</organism>
<evidence type="ECO:0000259" key="7">
    <source>
        <dbReference type="PROSITE" id="PS50103"/>
    </source>
</evidence>
<keyword evidence="9" id="KW-1185">Reference proteome</keyword>
<dbReference type="GO" id="GO:0000209">
    <property type="term" value="P:protein polyubiquitination"/>
    <property type="evidence" value="ECO:0007669"/>
    <property type="project" value="InterPro"/>
</dbReference>
<dbReference type="SMART" id="SM00356">
    <property type="entry name" value="ZnF_C3H1"/>
    <property type="match status" value="2"/>
</dbReference>
<dbReference type="PROSITE" id="PS00518">
    <property type="entry name" value="ZF_RING_1"/>
    <property type="match status" value="1"/>
</dbReference>
<dbReference type="InterPro" id="IPR000571">
    <property type="entry name" value="Znf_CCCH"/>
</dbReference>
<keyword evidence="4 5" id="KW-0862">Zinc</keyword>
<dbReference type="PANTHER" id="PTHR11224:SF10">
    <property type="entry name" value="IP09428P-RELATED"/>
    <property type="match status" value="1"/>
</dbReference>
<dbReference type="PROSITE" id="PS50089">
    <property type="entry name" value="ZF_RING_2"/>
    <property type="match status" value="1"/>
</dbReference>
<protein>
    <recommendedName>
        <fullName evidence="10">RING-type E3 ubiquitin transferase</fullName>
    </recommendedName>
</protein>
<proteinExistence type="predicted"/>
<dbReference type="SUPFAM" id="SSF57850">
    <property type="entry name" value="RING/U-box"/>
    <property type="match status" value="1"/>
</dbReference>
<dbReference type="OrthoDB" id="250836at2759"/>
<accession>A0A1Y1VI35</accession>
<comment type="caution">
    <text evidence="8">The sequence shown here is derived from an EMBL/GenBank/DDBJ whole genome shotgun (WGS) entry which is preliminary data.</text>
</comment>
<name>A0A1Y1VI35_9FUNG</name>
<evidence type="ECO:0000256" key="2">
    <source>
        <dbReference type="ARBA" id="ARBA00022723"/>
    </source>
</evidence>
<dbReference type="AlphaFoldDB" id="A0A1Y1VI35"/>
<reference evidence="8 9" key="1">
    <citation type="submission" date="2016-08" db="EMBL/GenBank/DDBJ databases">
        <title>Genomes of anaerobic fungi encode conserved fungal cellulosomes for biomass hydrolysis.</title>
        <authorList>
            <consortium name="DOE Joint Genome Institute"/>
            <person name="Haitjema C.H."/>
            <person name="Gilmore S.P."/>
            <person name="Henske J.K."/>
            <person name="Solomon K.V."/>
            <person name="De Groot R."/>
            <person name="Kuo A."/>
            <person name="Mondo S.J."/>
            <person name="Salamov A.A."/>
            <person name="Labutti K."/>
            <person name="Zhao Z."/>
            <person name="Chiniquy J."/>
            <person name="Barry K."/>
            <person name="Brewer H.M."/>
            <person name="Purvine S.O."/>
            <person name="Wright A.T."/>
            <person name="Boxma B."/>
            <person name="Van Alen T."/>
            <person name="Hackstein J.H."/>
            <person name="Baker S.E."/>
            <person name="Grigoriev I.V."/>
            <person name="O'Malley M.A."/>
        </authorList>
    </citation>
    <scope>NUCLEOTIDE SEQUENCE [LARGE SCALE GENOMIC DNA]</scope>
    <source>
        <strain evidence="9">finn</strain>
    </source>
</reference>
<dbReference type="Gene3D" id="3.30.40.10">
    <property type="entry name" value="Zinc/RING finger domain, C3HC4 (zinc finger)"/>
    <property type="match status" value="1"/>
</dbReference>
<keyword evidence="2 5" id="KW-0479">Metal-binding</keyword>
<feature type="zinc finger region" description="C3H1-type" evidence="5">
    <location>
        <begin position="165"/>
        <end position="195"/>
    </location>
</feature>
<feature type="zinc finger region" description="C3H1-type" evidence="5">
    <location>
        <begin position="9"/>
        <end position="36"/>
    </location>
</feature>
<evidence type="ECO:0008006" key="10">
    <source>
        <dbReference type="Google" id="ProtNLM"/>
    </source>
</evidence>
<dbReference type="GO" id="GO:0061630">
    <property type="term" value="F:ubiquitin protein ligase activity"/>
    <property type="evidence" value="ECO:0007669"/>
    <property type="project" value="InterPro"/>
</dbReference>
<dbReference type="STRING" id="1754191.A0A1Y1VI35"/>
<dbReference type="InterPro" id="IPR017907">
    <property type="entry name" value="Znf_RING_CS"/>
</dbReference>
<dbReference type="EMBL" id="MCFH01000008">
    <property type="protein sequence ID" value="ORX55993.1"/>
    <property type="molecule type" value="Genomic_DNA"/>
</dbReference>
<dbReference type="PROSITE" id="PS50103">
    <property type="entry name" value="ZF_C3H1"/>
    <property type="match status" value="2"/>
</dbReference>
<feature type="domain" description="RING-type" evidence="6">
    <location>
        <begin position="87"/>
        <end position="136"/>
    </location>
</feature>
<evidence type="ECO:0000256" key="3">
    <source>
        <dbReference type="ARBA" id="ARBA00022771"/>
    </source>
</evidence>
<keyword evidence="3 5" id="KW-0863">Zinc-finger</keyword>
<evidence type="ECO:0000256" key="4">
    <source>
        <dbReference type="ARBA" id="ARBA00022833"/>
    </source>
</evidence>
<dbReference type="Proteomes" id="UP000193719">
    <property type="component" value="Unassembled WGS sequence"/>
</dbReference>
<feature type="domain" description="C3H1-type" evidence="7">
    <location>
        <begin position="165"/>
        <end position="195"/>
    </location>
</feature>
<reference evidence="8 9" key="2">
    <citation type="submission" date="2016-08" db="EMBL/GenBank/DDBJ databases">
        <title>Pervasive Adenine N6-methylation of Active Genes in Fungi.</title>
        <authorList>
            <consortium name="DOE Joint Genome Institute"/>
            <person name="Mondo S.J."/>
            <person name="Dannebaum R.O."/>
            <person name="Kuo R.C."/>
            <person name="Labutti K."/>
            <person name="Haridas S."/>
            <person name="Kuo A."/>
            <person name="Salamov A."/>
            <person name="Ahrendt S.R."/>
            <person name="Lipzen A."/>
            <person name="Sullivan W."/>
            <person name="Andreopoulos W.B."/>
            <person name="Clum A."/>
            <person name="Lindquist E."/>
            <person name="Daum C."/>
            <person name="Ramamoorthy G.K."/>
            <person name="Gryganskyi A."/>
            <person name="Culley D."/>
            <person name="Magnuson J.K."/>
            <person name="James T.Y."/>
            <person name="O'Malley M.A."/>
            <person name="Stajich J.E."/>
            <person name="Spatafora J.W."/>
            <person name="Visel A."/>
            <person name="Grigoriev I.V."/>
        </authorList>
    </citation>
    <scope>NUCLEOTIDE SEQUENCE [LARGE SCALE GENOMIC DNA]</scope>
    <source>
        <strain evidence="9">finn</strain>
    </source>
</reference>
<evidence type="ECO:0000256" key="5">
    <source>
        <dbReference type="PROSITE-ProRule" id="PRU00723"/>
    </source>
</evidence>